<comment type="similarity">
    <text evidence="2 13 14">Belongs to the TonB-dependent receptor family.</text>
</comment>
<keyword evidence="11 13" id="KW-0472">Membrane</keyword>
<dbReference type="GO" id="GO:0015891">
    <property type="term" value="P:siderophore transport"/>
    <property type="evidence" value="ECO:0007669"/>
    <property type="project" value="InterPro"/>
</dbReference>
<keyword evidence="7" id="KW-0732">Signal</keyword>
<evidence type="ECO:0000313" key="17">
    <source>
        <dbReference type="EMBL" id="VYU37408.1"/>
    </source>
</evidence>
<keyword evidence="6 13" id="KW-0812">Transmembrane</keyword>
<evidence type="ECO:0000256" key="4">
    <source>
        <dbReference type="ARBA" id="ARBA00022452"/>
    </source>
</evidence>
<sequence length="744" mass="81973">MKTNGVRVKKGQAVLAGRVLGALVLGGLWTVTAGNQVEAARDYSNLQDLGKVTLVEEKKEPVVVQAEPETAAEDTYAGGQVSRKSSIGVLGKKDFMEVPFNVISISEETMQNQQASNIIDVVANDSSVTDLTLSGASNAWSIRGFKTTQQDVQLNGIYGVAPRYYTGIEYLENVEILKGPSAMLSGMAPNDTVGGVINYVTKHAGDEDKNTVTLTYGEGHQFTQQLDMSRRFNDGKYGVRLNVLNRGSQEDAYKNESNSANTVFMGFDAKGERWRTSLDIGYIYNDIENPQYQVTMSQATANKLTALPSVSDDATFGAPDTYRRVTEKFALWKGEYDLNDDWTAWAAFGMRNTSQDGLSNRFLLNNVNGNARVSYVHNRQINKAISSEFGVRGHLQTGSLSHEVSIAASQVRYKVYEDKPTVTPTYTTSVYSPSWQTYTDGSYGPYLIRDNRVQQSVGINDIISTADNRWNFILGGRIQQVKDTSYSYSGSTLKSTTRYDETAFTPTFGIVHKVNDRMSLYANYAQGLSLGETAPDGTENAGQTFAPYKTTQYEVGAKFDFGKIATTISAFTMKNPSFITTDDNYYALAGEQRNRGIELSVFGEPREGTRILGGITFMDAKYITLASSYAGYEGNQATGVPRWSGVIGVEQDIKSVEGLSVNTRLTYNGKAYVNMANTLSTSPWVRWDLGARYKFTWDKTPLTVRANVYNVLDTVKWHALQGSTTNAIYLGKGRTFTLSVSADF</sequence>
<keyword evidence="8" id="KW-0408">Iron</keyword>
<dbReference type="RefSeq" id="WP_156705401.1">
    <property type="nucleotide sequence ID" value="NZ_CACRUX010000067.1"/>
</dbReference>
<dbReference type="Pfam" id="PF07715">
    <property type="entry name" value="Plug"/>
    <property type="match status" value="1"/>
</dbReference>
<keyword evidence="5" id="KW-0410">Iron transport</keyword>
<dbReference type="GO" id="GO:0015344">
    <property type="term" value="F:siderophore uptake transmembrane transporter activity"/>
    <property type="evidence" value="ECO:0007669"/>
    <property type="project" value="TreeGrafter"/>
</dbReference>
<evidence type="ECO:0000256" key="10">
    <source>
        <dbReference type="ARBA" id="ARBA00023077"/>
    </source>
</evidence>
<keyword evidence="9" id="KW-0406">Ion transport</keyword>
<dbReference type="GO" id="GO:0038023">
    <property type="term" value="F:signaling receptor activity"/>
    <property type="evidence" value="ECO:0007669"/>
    <property type="project" value="InterPro"/>
</dbReference>
<dbReference type="SUPFAM" id="SSF56935">
    <property type="entry name" value="Porins"/>
    <property type="match status" value="1"/>
</dbReference>
<dbReference type="PROSITE" id="PS01156">
    <property type="entry name" value="TONB_DEPENDENT_REC_2"/>
    <property type="match status" value="1"/>
</dbReference>
<evidence type="ECO:0000256" key="12">
    <source>
        <dbReference type="ARBA" id="ARBA00023237"/>
    </source>
</evidence>
<dbReference type="NCBIfam" id="TIGR01783">
    <property type="entry name" value="TonB-siderophor"/>
    <property type="match status" value="1"/>
</dbReference>
<proteinExistence type="inferred from homology"/>
<dbReference type="PANTHER" id="PTHR32552">
    <property type="entry name" value="FERRICHROME IRON RECEPTOR-RELATED"/>
    <property type="match status" value="1"/>
</dbReference>
<dbReference type="InterPro" id="IPR036942">
    <property type="entry name" value="Beta-barrel_TonB_sf"/>
</dbReference>
<dbReference type="AlphaFoldDB" id="A0A6N3ECB5"/>
<evidence type="ECO:0000259" key="15">
    <source>
        <dbReference type="Pfam" id="PF00593"/>
    </source>
</evidence>
<dbReference type="InterPro" id="IPR010917">
    <property type="entry name" value="TonB_rcpt_CS"/>
</dbReference>
<evidence type="ECO:0000259" key="16">
    <source>
        <dbReference type="Pfam" id="PF07715"/>
    </source>
</evidence>
<dbReference type="InterPro" id="IPR037066">
    <property type="entry name" value="Plug_dom_sf"/>
</dbReference>
<dbReference type="InterPro" id="IPR039426">
    <property type="entry name" value="TonB-dep_rcpt-like"/>
</dbReference>
<comment type="subcellular location">
    <subcellularLocation>
        <location evidence="1 13">Cell outer membrane</location>
        <topology evidence="1 13">Multi-pass membrane protein</topology>
    </subcellularLocation>
</comment>
<evidence type="ECO:0000256" key="3">
    <source>
        <dbReference type="ARBA" id="ARBA00022448"/>
    </source>
</evidence>
<evidence type="ECO:0000256" key="11">
    <source>
        <dbReference type="ARBA" id="ARBA00023136"/>
    </source>
</evidence>
<keyword evidence="3 13" id="KW-0813">Transport</keyword>
<keyword evidence="10 14" id="KW-0798">TonB box</keyword>
<evidence type="ECO:0000256" key="1">
    <source>
        <dbReference type="ARBA" id="ARBA00004571"/>
    </source>
</evidence>
<name>A0A6N3ECB5_9FIRM</name>
<organism evidence="17">
    <name type="scientific">Veillonella ratti</name>
    <dbReference type="NCBI Taxonomy" id="103892"/>
    <lineage>
        <taxon>Bacteria</taxon>
        <taxon>Bacillati</taxon>
        <taxon>Bacillota</taxon>
        <taxon>Negativicutes</taxon>
        <taxon>Veillonellales</taxon>
        <taxon>Veillonellaceae</taxon>
        <taxon>Veillonella</taxon>
    </lineage>
</organism>
<dbReference type="InterPro" id="IPR012910">
    <property type="entry name" value="Plug_dom"/>
</dbReference>
<dbReference type="Pfam" id="PF00593">
    <property type="entry name" value="TonB_dep_Rec_b-barrel"/>
    <property type="match status" value="1"/>
</dbReference>
<dbReference type="InterPro" id="IPR000531">
    <property type="entry name" value="Beta-barrel_TonB"/>
</dbReference>
<evidence type="ECO:0000256" key="7">
    <source>
        <dbReference type="ARBA" id="ARBA00022729"/>
    </source>
</evidence>
<dbReference type="InterPro" id="IPR010105">
    <property type="entry name" value="TonB_sidphr_rcpt"/>
</dbReference>
<evidence type="ECO:0000256" key="5">
    <source>
        <dbReference type="ARBA" id="ARBA00022496"/>
    </source>
</evidence>
<evidence type="ECO:0000256" key="8">
    <source>
        <dbReference type="ARBA" id="ARBA00023004"/>
    </source>
</evidence>
<keyword evidence="4 13" id="KW-1134">Transmembrane beta strand</keyword>
<evidence type="ECO:0000256" key="2">
    <source>
        <dbReference type="ARBA" id="ARBA00009810"/>
    </source>
</evidence>
<keyword evidence="17" id="KW-0675">Receptor</keyword>
<evidence type="ECO:0000256" key="6">
    <source>
        <dbReference type="ARBA" id="ARBA00022692"/>
    </source>
</evidence>
<reference evidence="17" key="1">
    <citation type="submission" date="2019-11" db="EMBL/GenBank/DDBJ databases">
        <authorList>
            <person name="Feng L."/>
        </authorList>
    </citation>
    <scope>NUCLEOTIDE SEQUENCE</scope>
    <source>
        <strain evidence="17">VrattiLFYP33</strain>
    </source>
</reference>
<dbReference type="GO" id="GO:0009279">
    <property type="term" value="C:cell outer membrane"/>
    <property type="evidence" value="ECO:0007669"/>
    <property type="project" value="UniProtKB-SubCell"/>
</dbReference>
<evidence type="ECO:0000256" key="9">
    <source>
        <dbReference type="ARBA" id="ARBA00023065"/>
    </source>
</evidence>
<dbReference type="Gene3D" id="2.170.130.10">
    <property type="entry name" value="TonB-dependent receptor, plug domain"/>
    <property type="match status" value="1"/>
</dbReference>
<dbReference type="CDD" id="cd01347">
    <property type="entry name" value="ligand_gated_channel"/>
    <property type="match status" value="1"/>
</dbReference>
<dbReference type="Gene3D" id="2.40.170.20">
    <property type="entry name" value="TonB-dependent receptor, beta-barrel domain"/>
    <property type="match status" value="1"/>
</dbReference>
<protein>
    <submittedName>
        <fullName evidence="17">Ferrichrome receptor FcuA</fullName>
    </submittedName>
</protein>
<gene>
    <name evidence="17" type="primary">fcuA</name>
    <name evidence="17" type="ORF">VRLFYP33_01873</name>
</gene>
<evidence type="ECO:0000256" key="14">
    <source>
        <dbReference type="RuleBase" id="RU003357"/>
    </source>
</evidence>
<feature type="domain" description="TonB-dependent receptor-like beta-barrel" evidence="15">
    <location>
        <begin position="309"/>
        <end position="711"/>
    </location>
</feature>
<evidence type="ECO:0000256" key="13">
    <source>
        <dbReference type="PROSITE-ProRule" id="PRU01360"/>
    </source>
</evidence>
<dbReference type="EMBL" id="CACRUX010000067">
    <property type="protein sequence ID" value="VYU37408.1"/>
    <property type="molecule type" value="Genomic_DNA"/>
</dbReference>
<dbReference type="PANTHER" id="PTHR32552:SF82">
    <property type="entry name" value="FCUA PROTEIN"/>
    <property type="match status" value="1"/>
</dbReference>
<accession>A0A6N3ECB5</accession>
<keyword evidence="12 13" id="KW-0998">Cell outer membrane</keyword>
<dbReference type="PROSITE" id="PS52016">
    <property type="entry name" value="TONB_DEPENDENT_REC_3"/>
    <property type="match status" value="1"/>
</dbReference>
<feature type="domain" description="TonB-dependent receptor plug" evidence="16">
    <location>
        <begin position="96"/>
        <end position="187"/>
    </location>
</feature>